<evidence type="ECO:0000256" key="1">
    <source>
        <dbReference type="SAM" id="Phobius"/>
    </source>
</evidence>
<dbReference type="AlphaFoldDB" id="A0A7W9AF50"/>
<sequence>MGVFARTNIARLNPVQGGGAARMRAVATGLLVLMAMVYLAARSFQDVHPAIGFVRAFAEAAMVGGLADWFAVTALFRHPLGIPIPHTAIIPRNKDRIGDTLALFLKDNFLTPSVVARRMRKVDVAAVMGRFLENPDTGGEGRIRQGASRLVADVLESLDQERLGGMVRAAMVQRLRGLDIAPLLGQALDAAMTEGRHVPLLDSVINWGAETLAANEHLIREMVHERAGGVLRWTGLDENLATAIINGLHKMVFEMADDPGHPLRTKAQEALANLAFDMQHDKKMKAKVTDWKNQIIDNPAMQSWINGLWEQARTGMLKAVRDPDAAIAGKFGEALKQLGGTLQHDDKLRLTINRFTRRAVVGATASYGDNIVKLVSETVRGWDAGTITGRLENAVGRDLQYIRVNGTLVGGLVGLTLHGVDIWL</sequence>
<keyword evidence="1" id="KW-1133">Transmembrane helix</keyword>
<name>A0A7W9AF50_9SPHN</name>
<protein>
    <submittedName>
        <fullName evidence="2">Uncharacterized membrane-anchored protein YjiN (DUF445 family)</fullName>
    </submittedName>
</protein>
<dbReference type="Proteomes" id="UP000549617">
    <property type="component" value="Unassembled WGS sequence"/>
</dbReference>
<evidence type="ECO:0000313" key="2">
    <source>
        <dbReference type="EMBL" id="MBB5684532.1"/>
    </source>
</evidence>
<keyword evidence="1" id="KW-0472">Membrane</keyword>
<reference evidence="2 3" key="1">
    <citation type="submission" date="2020-08" db="EMBL/GenBank/DDBJ databases">
        <title>Genomic Encyclopedia of Type Strains, Phase IV (KMG-IV): sequencing the most valuable type-strain genomes for metagenomic binning, comparative biology and taxonomic classification.</title>
        <authorList>
            <person name="Goeker M."/>
        </authorList>
    </citation>
    <scope>NUCLEOTIDE SEQUENCE [LARGE SCALE GENOMIC DNA]</scope>
    <source>
        <strain evidence="2 3">DSM 25079</strain>
    </source>
</reference>
<gene>
    <name evidence="2" type="ORF">FHS49_000523</name>
</gene>
<dbReference type="EMBL" id="JACIJC010000001">
    <property type="protein sequence ID" value="MBB5684532.1"/>
    <property type="molecule type" value="Genomic_DNA"/>
</dbReference>
<dbReference type="GO" id="GO:0005886">
    <property type="term" value="C:plasma membrane"/>
    <property type="evidence" value="ECO:0007669"/>
    <property type="project" value="TreeGrafter"/>
</dbReference>
<feature type="transmembrane region" description="Helical" evidence="1">
    <location>
        <begin position="21"/>
        <end position="41"/>
    </location>
</feature>
<organism evidence="2 3">
    <name type="scientific">Sphingobium boeckii</name>
    <dbReference type="NCBI Taxonomy" id="1082345"/>
    <lineage>
        <taxon>Bacteria</taxon>
        <taxon>Pseudomonadati</taxon>
        <taxon>Pseudomonadota</taxon>
        <taxon>Alphaproteobacteria</taxon>
        <taxon>Sphingomonadales</taxon>
        <taxon>Sphingomonadaceae</taxon>
        <taxon>Sphingobium</taxon>
    </lineage>
</organism>
<proteinExistence type="predicted"/>
<comment type="caution">
    <text evidence="2">The sequence shown here is derived from an EMBL/GenBank/DDBJ whole genome shotgun (WGS) entry which is preliminary data.</text>
</comment>
<feature type="transmembrane region" description="Helical" evidence="1">
    <location>
        <begin position="53"/>
        <end position="76"/>
    </location>
</feature>
<dbReference type="PANTHER" id="PTHR38442">
    <property type="entry name" value="INNER MEMBRANE PROTEIN-RELATED"/>
    <property type="match status" value="1"/>
</dbReference>
<accession>A0A7W9AF50</accession>
<keyword evidence="3" id="KW-1185">Reference proteome</keyword>
<evidence type="ECO:0000313" key="3">
    <source>
        <dbReference type="Proteomes" id="UP000549617"/>
    </source>
</evidence>
<dbReference type="Pfam" id="PF04286">
    <property type="entry name" value="DUF445"/>
    <property type="match status" value="1"/>
</dbReference>
<dbReference type="PANTHER" id="PTHR38442:SF1">
    <property type="entry name" value="INNER MEMBRANE PROTEIN"/>
    <property type="match status" value="1"/>
</dbReference>
<keyword evidence="1" id="KW-0812">Transmembrane</keyword>
<dbReference type="InterPro" id="IPR007383">
    <property type="entry name" value="DUF445"/>
</dbReference>
<dbReference type="RefSeq" id="WP_246350220.1">
    <property type="nucleotide sequence ID" value="NZ_JACIJC010000001.1"/>
</dbReference>